<dbReference type="PANTHER" id="PTHR47099">
    <property type="entry name" value="METHYLCOBAMIDE:COM METHYLTRANSFERASE MTBA"/>
    <property type="match status" value="1"/>
</dbReference>
<dbReference type="Pfam" id="PF01208">
    <property type="entry name" value="URO-D"/>
    <property type="match status" value="1"/>
</dbReference>
<dbReference type="InterPro" id="IPR052024">
    <property type="entry name" value="Methanogen_methyltrans"/>
</dbReference>
<dbReference type="InterPro" id="IPR038071">
    <property type="entry name" value="UROD/MetE-like_sf"/>
</dbReference>
<gene>
    <name evidence="2" type="ORF">IAB51_12030</name>
</gene>
<dbReference type="Proteomes" id="UP000824002">
    <property type="component" value="Unassembled WGS sequence"/>
</dbReference>
<feature type="domain" description="Uroporphyrinogen decarboxylase (URO-D)" evidence="1">
    <location>
        <begin position="125"/>
        <end position="313"/>
    </location>
</feature>
<proteinExistence type="predicted"/>
<reference evidence="2" key="2">
    <citation type="journal article" date="2021" name="PeerJ">
        <title>Extensive microbial diversity within the chicken gut microbiome revealed by metagenomics and culture.</title>
        <authorList>
            <person name="Gilroy R."/>
            <person name="Ravi A."/>
            <person name="Getino M."/>
            <person name="Pursley I."/>
            <person name="Horton D.L."/>
            <person name="Alikhan N.F."/>
            <person name="Baker D."/>
            <person name="Gharbi K."/>
            <person name="Hall N."/>
            <person name="Watson M."/>
            <person name="Adriaenssens E.M."/>
            <person name="Foster-Nyarko E."/>
            <person name="Jarju S."/>
            <person name="Secka A."/>
            <person name="Antonio M."/>
            <person name="Oren A."/>
            <person name="Chaudhuri R.R."/>
            <person name="La Ragione R."/>
            <person name="Hildebrand F."/>
            <person name="Pallen M.J."/>
        </authorList>
    </citation>
    <scope>NUCLEOTIDE SEQUENCE</scope>
    <source>
        <strain evidence="2">CHK199-13235</strain>
    </source>
</reference>
<dbReference type="EMBL" id="DVJP01000077">
    <property type="protein sequence ID" value="HIS77518.1"/>
    <property type="molecule type" value="Genomic_DNA"/>
</dbReference>
<sequence>MYNQGELLLKAMTYDHPEEIPVSFGMLPAAWMKYGEDLVKLAKEYPDIITSIPDLNNIPIPDSYHVGSFTDEWGCRWENVEEGMESIVTGHPVPNREDILTLKIPENRDGRIPHGFMYLRLLDLRGFEEAMIDFAEECEELQILIDKVVEYNCRQIEAILPKAGKIVFFGDDLGMQKGLAIGPEKWRKYMKPAFTKLYSLVKATGRYVYMHTDGMIYEIMPDLQECGVDMINPQFRANGLDNLVRVCKGKIPINLDLDRQLFPFATPSQLDDHVREAVEAMYLPEGGLGLNIEIGMDVPLDNVAALLEAVRKYRGYKG</sequence>
<dbReference type="GO" id="GO:0004853">
    <property type="term" value="F:uroporphyrinogen decarboxylase activity"/>
    <property type="evidence" value="ECO:0007669"/>
    <property type="project" value="InterPro"/>
</dbReference>
<organism evidence="2 3">
    <name type="scientific">Candidatus Merdivicinus excrementipullorum</name>
    <dbReference type="NCBI Taxonomy" id="2840867"/>
    <lineage>
        <taxon>Bacteria</taxon>
        <taxon>Bacillati</taxon>
        <taxon>Bacillota</taxon>
        <taxon>Clostridia</taxon>
        <taxon>Eubacteriales</taxon>
        <taxon>Oscillospiraceae</taxon>
        <taxon>Oscillospiraceae incertae sedis</taxon>
        <taxon>Candidatus Merdivicinus</taxon>
    </lineage>
</organism>
<dbReference type="SUPFAM" id="SSF51726">
    <property type="entry name" value="UROD/MetE-like"/>
    <property type="match status" value="1"/>
</dbReference>
<accession>A0A9D1FPI9</accession>
<reference evidence="2" key="1">
    <citation type="submission" date="2020-10" db="EMBL/GenBank/DDBJ databases">
        <authorList>
            <person name="Gilroy R."/>
        </authorList>
    </citation>
    <scope>NUCLEOTIDE SEQUENCE</scope>
    <source>
        <strain evidence="2">CHK199-13235</strain>
    </source>
</reference>
<evidence type="ECO:0000313" key="3">
    <source>
        <dbReference type="Proteomes" id="UP000824002"/>
    </source>
</evidence>
<comment type="caution">
    <text evidence="2">The sequence shown here is derived from an EMBL/GenBank/DDBJ whole genome shotgun (WGS) entry which is preliminary data.</text>
</comment>
<evidence type="ECO:0000313" key="2">
    <source>
        <dbReference type="EMBL" id="HIS77518.1"/>
    </source>
</evidence>
<dbReference type="Gene3D" id="3.20.20.210">
    <property type="match status" value="1"/>
</dbReference>
<dbReference type="AlphaFoldDB" id="A0A9D1FPI9"/>
<name>A0A9D1FPI9_9FIRM</name>
<dbReference type="PANTHER" id="PTHR47099:SF1">
    <property type="entry name" value="METHYLCOBAMIDE:COM METHYLTRANSFERASE MTBA"/>
    <property type="match status" value="1"/>
</dbReference>
<protein>
    <recommendedName>
        <fullName evidence="1">Uroporphyrinogen decarboxylase (URO-D) domain-containing protein</fullName>
    </recommendedName>
</protein>
<evidence type="ECO:0000259" key="1">
    <source>
        <dbReference type="Pfam" id="PF01208"/>
    </source>
</evidence>
<dbReference type="GO" id="GO:0006779">
    <property type="term" value="P:porphyrin-containing compound biosynthetic process"/>
    <property type="evidence" value="ECO:0007669"/>
    <property type="project" value="InterPro"/>
</dbReference>
<dbReference type="InterPro" id="IPR000257">
    <property type="entry name" value="Uroporphyrinogen_deCOase"/>
</dbReference>